<dbReference type="RefSeq" id="WP_179586992.1">
    <property type="nucleotide sequence ID" value="NZ_JACBYR010000001.1"/>
</dbReference>
<evidence type="ECO:0000313" key="3">
    <source>
        <dbReference type="Proteomes" id="UP000542125"/>
    </source>
</evidence>
<evidence type="ECO:0000313" key="2">
    <source>
        <dbReference type="EMBL" id="NYE83385.1"/>
    </source>
</evidence>
<reference evidence="2 3" key="1">
    <citation type="submission" date="2020-07" db="EMBL/GenBank/DDBJ databases">
        <title>Genomic Encyclopedia of Type Strains, Phase IV (KMG-V): Genome sequencing to study the core and pangenomes of soil and plant-associated prokaryotes.</title>
        <authorList>
            <person name="Whitman W."/>
        </authorList>
    </citation>
    <scope>NUCLEOTIDE SEQUENCE [LARGE SCALE GENOMIC DNA]</scope>
    <source>
        <strain evidence="2 3">SAS40</strain>
    </source>
</reference>
<organism evidence="2 3">
    <name type="scientific">Pigmentiphaga litoralis</name>
    <dbReference type="NCBI Taxonomy" id="516702"/>
    <lineage>
        <taxon>Bacteria</taxon>
        <taxon>Pseudomonadati</taxon>
        <taxon>Pseudomonadota</taxon>
        <taxon>Betaproteobacteria</taxon>
        <taxon>Burkholderiales</taxon>
        <taxon>Alcaligenaceae</taxon>
        <taxon>Pigmentiphaga</taxon>
    </lineage>
</organism>
<evidence type="ECO:0000256" key="1">
    <source>
        <dbReference type="SAM" id="MobiDB-lite"/>
    </source>
</evidence>
<accession>A0A7Y9LNK3</accession>
<dbReference type="AlphaFoldDB" id="A0A7Y9LNK3"/>
<sequence>MAHAQAVIHVTVQNDSPRAVSRVSSSAGTAQETAPASRIGVGSNDRYSVMARDAGPLQGSATYASADDRYQCRFVYAVTPRGGDRWGFEHNGTSVGPSPVTCRVTMQSSDARAGTQSLLLTIR</sequence>
<dbReference type="Proteomes" id="UP000542125">
    <property type="component" value="Unassembled WGS sequence"/>
</dbReference>
<feature type="region of interest" description="Disordered" evidence="1">
    <location>
        <begin position="16"/>
        <end position="42"/>
    </location>
</feature>
<name>A0A7Y9LNK3_9BURK</name>
<keyword evidence="3" id="KW-1185">Reference proteome</keyword>
<protein>
    <submittedName>
        <fullName evidence="2">Uncharacterized protein</fullName>
    </submittedName>
</protein>
<feature type="compositionally biased region" description="Low complexity" evidence="1">
    <location>
        <begin position="18"/>
        <end position="27"/>
    </location>
</feature>
<comment type="caution">
    <text evidence="2">The sequence shown here is derived from an EMBL/GenBank/DDBJ whole genome shotgun (WGS) entry which is preliminary data.</text>
</comment>
<gene>
    <name evidence="2" type="ORF">FHW18_002656</name>
</gene>
<proteinExistence type="predicted"/>
<dbReference type="EMBL" id="JACBYR010000001">
    <property type="protein sequence ID" value="NYE83385.1"/>
    <property type="molecule type" value="Genomic_DNA"/>
</dbReference>